<dbReference type="EMBL" id="LNXT01000048">
    <property type="protein sequence ID" value="KTC68276.1"/>
    <property type="molecule type" value="Genomic_DNA"/>
</dbReference>
<dbReference type="SUPFAM" id="SSF52540">
    <property type="entry name" value="P-loop containing nucleoside triphosphate hydrolases"/>
    <property type="match status" value="2"/>
</dbReference>
<dbReference type="Pfam" id="PF00005">
    <property type="entry name" value="ABC_tran"/>
    <property type="match status" value="2"/>
</dbReference>
<dbReference type="InterPro" id="IPR050611">
    <property type="entry name" value="ABCF"/>
</dbReference>
<reference evidence="8 10" key="1">
    <citation type="submission" date="2015-11" db="EMBL/GenBank/DDBJ databases">
        <title>Genomic analysis of 38 Legionella species identifies large and diverse effector repertoires.</title>
        <authorList>
            <person name="Burstein D."/>
            <person name="Amaro F."/>
            <person name="Zusman T."/>
            <person name="Lifshitz Z."/>
            <person name="Cohen O."/>
            <person name="Gilbert J.A."/>
            <person name="Pupko T."/>
            <person name="Shuman H.A."/>
            <person name="Segal G."/>
        </authorList>
    </citation>
    <scope>NUCLEOTIDE SEQUENCE [LARGE SCALE GENOMIC DNA]</scope>
    <source>
        <strain evidence="8 10">CDC#1407-AL-14</strain>
    </source>
</reference>
<evidence type="ECO:0000256" key="1">
    <source>
        <dbReference type="ARBA" id="ARBA00022737"/>
    </source>
</evidence>
<evidence type="ECO:0000259" key="7">
    <source>
        <dbReference type="PROSITE" id="PS50893"/>
    </source>
</evidence>
<evidence type="ECO:0000256" key="5">
    <source>
        <dbReference type="ARBA" id="ARBA00069073"/>
    </source>
</evidence>
<proteinExistence type="inferred from homology"/>
<dbReference type="InterPro" id="IPR003593">
    <property type="entry name" value="AAA+_ATPase"/>
</dbReference>
<feature type="domain" description="ABC transporter" evidence="7">
    <location>
        <begin position="26"/>
        <end position="270"/>
    </location>
</feature>
<evidence type="ECO:0000256" key="4">
    <source>
        <dbReference type="ARBA" id="ARBA00061571"/>
    </source>
</evidence>
<evidence type="ECO:0000313" key="11">
    <source>
        <dbReference type="Proteomes" id="UP000255066"/>
    </source>
</evidence>
<dbReference type="GO" id="GO:0005524">
    <property type="term" value="F:ATP binding"/>
    <property type="evidence" value="ECO:0007669"/>
    <property type="project" value="UniProtKB-KW"/>
</dbReference>
<evidence type="ECO:0000313" key="10">
    <source>
        <dbReference type="Proteomes" id="UP000054735"/>
    </source>
</evidence>
<keyword evidence="3 9" id="KW-0067">ATP-binding</keyword>
<reference evidence="9 11" key="2">
    <citation type="submission" date="2018-06" db="EMBL/GenBank/DDBJ databases">
        <authorList>
            <consortium name="Pathogen Informatics"/>
            <person name="Doyle S."/>
        </authorList>
    </citation>
    <scope>NUCLEOTIDE SEQUENCE [LARGE SCALE GENOMIC DNA]</scope>
    <source>
        <strain evidence="9 11">NCTC12437</strain>
    </source>
</reference>
<dbReference type="CDD" id="cd03221">
    <property type="entry name" value="ABCF_EF-3"/>
    <property type="match status" value="2"/>
</dbReference>
<gene>
    <name evidence="9" type="primary">yheS</name>
    <name evidence="8" type="ORF">Lbir_2878</name>
    <name evidence="9" type="ORF">NCTC12437_00781</name>
</gene>
<feature type="domain" description="ABC transporter" evidence="7">
    <location>
        <begin position="337"/>
        <end position="553"/>
    </location>
</feature>
<dbReference type="PANTHER" id="PTHR19211:SF14">
    <property type="entry name" value="ATP-BINDING CASSETTE SUB-FAMILY F MEMBER 1"/>
    <property type="match status" value="1"/>
</dbReference>
<dbReference type="STRING" id="28083.Lbir_2878"/>
<dbReference type="PANTHER" id="PTHR19211">
    <property type="entry name" value="ATP-BINDING TRANSPORT PROTEIN-RELATED"/>
    <property type="match status" value="1"/>
</dbReference>
<evidence type="ECO:0000256" key="2">
    <source>
        <dbReference type="ARBA" id="ARBA00022741"/>
    </source>
</evidence>
<dbReference type="AlphaFoldDB" id="A0A378I8R5"/>
<dbReference type="Proteomes" id="UP000054735">
    <property type="component" value="Unassembled WGS sequence"/>
</dbReference>
<organism evidence="9 11">
    <name type="scientific">Legionella birminghamensis</name>
    <dbReference type="NCBI Taxonomy" id="28083"/>
    <lineage>
        <taxon>Bacteria</taxon>
        <taxon>Pseudomonadati</taxon>
        <taxon>Pseudomonadota</taxon>
        <taxon>Gammaproteobacteria</taxon>
        <taxon>Legionellales</taxon>
        <taxon>Legionellaceae</taxon>
        <taxon>Legionella</taxon>
    </lineage>
</organism>
<evidence type="ECO:0000256" key="3">
    <source>
        <dbReference type="ARBA" id="ARBA00022840"/>
    </source>
</evidence>
<dbReference type="GO" id="GO:0016887">
    <property type="term" value="F:ATP hydrolysis activity"/>
    <property type="evidence" value="ECO:0007669"/>
    <property type="project" value="InterPro"/>
</dbReference>
<dbReference type="InterPro" id="IPR032781">
    <property type="entry name" value="ABC_tran_Xtn"/>
</dbReference>
<dbReference type="Gene3D" id="3.40.50.300">
    <property type="entry name" value="P-loop containing nucleotide triphosphate hydrolases"/>
    <property type="match status" value="2"/>
</dbReference>
<feature type="coiled-coil region" evidence="6">
    <location>
        <begin position="566"/>
        <end position="628"/>
    </location>
</feature>
<dbReference type="InterPro" id="IPR027417">
    <property type="entry name" value="P-loop_NTPase"/>
</dbReference>
<evidence type="ECO:0000313" key="9">
    <source>
        <dbReference type="EMBL" id="STX31011.1"/>
    </source>
</evidence>
<keyword evidence="10" id="KW-1185">Reference proteome</keyword>
<evidence type="ECO:0000313" key="8">
    <source>
        <dbReference type="EMBL" id="KTC68276.1"/>
    </source>
</evidence>
<dbReference type="FunFam" id="3.40.50.300:FF:002053">
    <property type="entry name" value="ABC transporter ATP-binding protein"/>
    <property type="match status" value="1"/>
</dbReference>
<accession>A0A378I8R5</accession>
<keyword evidence="6" id="KW-0175">Coiled coil</keyword>
<dbReference type="EMBL" id="UGNW01000001">
    <property type="protein sequence ID" value="STX31011.1"/>
    <property type="molecule type" value="Genomic_DNA"/>
</dbReference>
<dbReference type="PROSITE" id="PS00211">
    <property type="entry name" value="ABC_TRANSPORTER_1"/>
    <property type="match status" value="2"/>
</dbReference>
<sequence length="639" mass="72383">MQIADYVLNSLVLISYKFFLFYKTMLNLRQISLSRGNKVLIEDSSISLFEKQKVGLIGHNGCGKSSLFSLILGQLQPDHGDCLISNNLRISHLSQQLPDTDEPSLQFVLGGDLDYINLLNRLRQAEESAAHEEVLICHELLTQTGGYSKPAQAASIMDGLGFSADEQQKPVNSFSGGWRMRLSLARCLMKPADLLLLDEPTNHLDMEAIFWLERWLKQTPSSILLISHDREFLDALSTHILHIEQRKMTLYTGNYSSFEKTRALQLSLQQQMYEKQQQKISHMMAFVNRFKAKATKAKQAQSRLNAIAKMDVIAQAQADSPFSFSFLQSPRAGNPLIRCEQVTAGYDSNQPILKKFNMTLNPGDRIALIGPNGQGKSTLIKTLTGTIAPLSGQINRSAHLKIGYYAQHQLEDLDIRLSPLETIQLLSPEVREQAIRDYLGGFNFIGDMATNPITHFSGGEKARLALAKLVWQKPNLLLLDEPTNHLDLGMRTAIEIALQSYEGALILISHDRHLLKTTVNDFYLVYQQKLNVFQGDLEDYHNWLLSPEPLKSNASDSSGNSQYRERKTLQNRLKKLELTINDYHLQIKKLEQDLGNSALYEADQQEKLQQLLKKQETASRELEKAEEEWLQVSELLEQC</sequence>
<dbReference type="PROSITE" id="PS50893">
    <property type="entry name" value="ABC_TRANSPORTER_2"/>
    <property type="match status" value="2"/>
</dbReference>
<dbReference type="InterPro" id="IPR017871">
    <property type="entry name" value="ABC_transporter-like_CS"/>
</dbReference>
<comment type="similarity">
    <text evidence="4">Belongs to the ABC transporter superfamily. ABCF family. YheS subfamily.</text>
</comment>
<evidence type="ECO:0000256" key="6">
    <source>
        <dbReference type="SAM" id="Coils"/>
    </source>
</evidence>
<name>A0A378I8R5_9GAMM</name>
<dbReference type="SMART" id="SM00382">
    <property type="entry name" value="AAA"/>
    <property type="match status" value="2"/>
</dbReference>
<dbReference type="InterPro" id="IPR003439">
    <property type="entry name" value="ABC_transporter-like_ATP-bd"/>
</dbReference>
<dbReference type="FunFam" id="3.40.50.300:FF:000011">
    <property type="entry name" value="Putative ABC transporter ATP-binding component"/>
    <property type="match status" value="1"/>
</dbReference>
<protein>
    <recommendedName>
        <fullName evidence="5">Probable ATP-binding protein YheS</fullName>
    </recommendedName>
</protein>
<dbReference type="Pfam" id="PF12848">
    <property type="entry name" value="ABC_tran_Xtn"/>
    <property type="match status" value="1"/>
</dbReference>
<keyword evidence="1" id="KW-0677">Repeat</keyword>
<dbReference type="Proteomes" id="UP000255066">
    <property type="component" value="Unassembled WGS sequence"/>
</dbReference>
<dbReference type="Gene3D" id="1.10.287.380">
    <property type="entry name" value="Valyl-tRNA synthetase, C-terminal domain"/>
    <property type="match status" value="1"/>
</dbReference>
<keyword evidence="2" id="KW-0547">Nucleotide-binding</keyword>
<dbReference type="InterPro" id="IPR037118">
    <property type="entry name" value="Val-tRNA_synth_C_sf"/>
</dbReference>